<evidence type="ECO:0000313" key="12">
    <source>
        <dbReference type="Proteomes" id="UP000694400"/>
    </source>
</evidence>
<dbReference type="PROSITE" id="PS00237">
    <property type="entry name" value="G_PROTEIN_RECEP_F1_1"/>
    <property type="match status" value="1"/>
</dbReference>
<keyword evidence="4 8" id="KW-0297">G-protein coupled receptor</keyword>
<comment type="subcellular location">
    <subcellularLocation>
        <location evidence="1">Membrane</location>
        <topology evidence="1">Multi-pass membrane protein</topology>
    </subcellularLocation>
</comment>
<comment type="similarity">
    <text evidence="8">Belongs to the G-protein coupled receptor 1 family.</text>
</comment>
<name>A0A8B9SGK1_ANAPL</name>
<evidence type="ECO:0000256" key="2">
    <source>
        <dbReference type="ARBA" id="ARBA00022692"/>
    </source>
</evidence>
<keyword evidence="5 9" id="KW-0472">Membrane</keyword>
<evidence type="ECO:0000256" key="5">
    <source>
        <dbReference type="ARBA" id="ARBA00023136"/>
    </source>
</evidence>
<feature type="domain" description="G-protein coupled receptors family 1 profile" evidence="10">
    <location>
        <begin position="88"/>
        <end position="234"/>
    </location>
</feature>
<evidence type="ECO:0000256" key="6">
    <source>
        <dbReference type="ARBA" id="ARBA00023170"/>
    </source>
</evidence>
<reference evidence="11" key="2">
    <citation type="submission" date="2025-08" db="UniProtKB">
        <authorList>
            <consortium name="Ensembl"/>
        </authorList>
    </citation>
    <scope>IDENTIFICATION</scope>
</reference>
<dbReference type="GO" id="GO:0005886">
    <property type="term" value="C:plasma membrane"/>
    <property type="evidence" value="ECO:0007669"/>
    <property type="project" value="TreeGrafter"/>
</dbReference>
<dbReference type="Proteomes" id="UP000694400">
    <property type="component" value="Chromosome 5"/>
</dbReference>
<evidence type="ECO:0000256" key="7">
    <source>
        <dbReference type="ARBA" id="ARBA00023224"/>
    </source>
</evidence>
<dbReference type="InterPro" id="IPR026234">
    <property type="entry name" value="MRGPCRFAMILY"/>
</dbReference>
<dbReference type="PANTHER" id="PTHR11334:SF69">
    <property type="entry name" value="G-PROTEIN COUPLED RECEPTORS FAMILY 1 PROFILE DOMAIN-CONTAINING PROTEIN"/>
    <property type="match status" value="1"/>
</dbReference>
<evidence type="ECO:0000313" key="11">
    <source>
        <dbReference type="Ensembl" id="ENSAPLP00020000869.1"/>
    </source>
</evidence>
<evidence type="ECO:0000259" key="10">
    <source>
        <dbReference type="PROSITE" id="PS50262"/>
    </source>
</evidence>
<reference evidence="11" key="1">
    <citation type="submission" date="2019-08" db="EMBL/GenBank/DDBJ databases">
        <title>Three high-quality genomes provides insights into domestication of ducks.</title>
        <authorList>
            <person name="Hou Z.C."/>
            <person name="Zhu F."/>
            <person name="Yin Z.T."/>
            <person name="Zhang F."/>
        </authorList>
    </citation>
    <scope>NUCLEOTIDE SEQUENCE [LARGE SCALE GENOMIC DNA]</scope>
</reference>
<dbReference type="AlphaFoldDB" id="A0A8B9SGK1"/>
<feature type="transmembrane region" description="Helical" evidence="9">
    <location>
        <begin position="102"/>
        <end position="127"/>
    </location>
</feature>
<dbReference type="InterPro" id="IPR017452">
    <property type="entry name" value="GPCR_Rhodpsn_7TM"/>
</dbReference>
<evidence type="ECO:0000256" key="3">
    <source>
        <dbReference type="ARBA" id="ARBA00022989"/>
    </source>
</evidence>
<dbReference type="PANTHER" id="PTHR11334">
    <property type="entry name" value="MAS-RELATED G-PROTEIN COUPLED RECEPTOR"/>
    <property type="match status" value="1"/>
</dbReference>
<keyword evidence="7 8" id="KW-0807">Transducer</keyword>
<feature type="transmembrane region" description="Helical" evidence="9">
    <location>
        <begin position="255"/>
        <end position="279"/>
    </location>
</feature>
<evidence type="ECO:0000256" key="1">
    <source>
        <dbReference type="ARBA" id="ARBA00004141"/>
    </source>
</evidence>
<feature type="transmembrane region" description="Helical" evidence="9">
    <location>
        <begin position="134"/>
        <end position="160"/>
    </location>
</feature>
<sequence>MGGWEMPAGQGWGWSCGSLSWAQPGITGTDGECREHRCSSSLSPSLSLRRCWERDKVATQSRSFSMAETSTTDFSLIYTTSGYLNSSGNNMDMCLTLSYESLVFLGVCTGISLFGVVTNGIVIWFLFSHTRNPFTVYILNLAVADFSLLLLLFLLMSAFLSLTICSLFNHIMFSYRVLEIILGFLCHFFDLSSLGLLTAISVDRCVSVFFPIWYRCYRPRHLSGIVSGLLWAFAGAFVSSMYLSFHFRVTYEEVFGGIGIAIIVTLSSVMLISNLSLFIKLRCGFQRRHPGKLYCCCPAQCHLLLCPCYSFQCRGIPLIFRLQRNYFLTWYFLLLALLNSSTNPIVYFLVGNCQQLFQCVTPLLVKNLFPISILNLPCRSLTPFPLVLSLVTRENRSVPAPPLPLVRKL</sequence>
<accession>A0A8B9SGK1</accession>
<dbReference type="Pfam" id="PF00001">
    <property type="entry name" value="7tm_1"/>
    <property type="match status" value="1"/>
</dbReference>
<proteinExistence type="inferred from homology"/>
<dbReference type="InterPro" id="IPR000276">
    <property type="entry name" value="GPCR_Rhodpsn"/>
</dbReference>
<dbReference type="PROSITE" id="PS50262">
    <property type="entry name" value="G_PROTEIN_RECEP_F1_2"/>
    <property type="match status" value="1"/>
</dbReference>
<feature type="transmembrane region" description="Helical" evidence="9">
    <location>
        <begin position="180"/>
        <end position="202"/>
    </location>
</feature>
<evidence type="ECO:0000256" key="9">
    <source>
        <dbReference type="SAM" id="Phobius"/>
    </source>
</evidence>
<dbReference type="Ensembl" id="ENSAPLT00020000918.1">
    <property type="protein sequence ID" value="ENSAPLP00020000869.1"/>
    <property type="gene ID" value="ENSAPLG00020000636.1"/>
</dbReference>
<dbReference type="PRINTS" id="PR00237">
    <property type="entry name" value="GPCRRHODOPSN"/>
</dbReference>
<dbReference type="SUPFAM" id="SSF81321">
    <property type="entry name" value="Family A G protein-coupled receptor-like"/>
    <property type="match status" value="1"/>
</dbReference>
<keyword evidence="2 8" id="KW-0812">Transmembrane</keyword>
<dbReference type="Gene3D" id="1.20.1070.10">
    <property type="entry name" value="Rhodopsin 7-helix transmembrane proteins"/>
    <property type="match status" value="1"/>
</dbReference>
<feature type="transmembrane region" description="Helical" evidence="9">
    <location>
        <begin position="328"/>
        <end position="350"/>
    </location>
</feature>
<evidence type="ECO:0000256" key="8">
    <source>
        <dbReference type="RuleBase" id="RU000688"/>
    </source>
</evidence>
<protein>
    <recommendedName>
        <fullName evidence="10">G-protein coupled receptors family 1 profile domain-containing protein</fullName>
    </recommendedName>
</protein>
<keyword evidence="3 9" id="KW-1133">Transmembrane helix</keyword>
<organism evidence="11 12">
    <name type="scientific">Anas platyrhynchos</name>
    <name type="common">Mallard</name>
    <name type="synonym">Anas boschas</name>
    <dbReference type="NCBI Taxonomy" id="8839"/>
    <lineage>
        <taxon>Eukaryota</taxon>
        <taxon>Metazoa</taxon>
        <taxon>Chordata</taxon>
        <taxon>Craniata</taxon>
        <taxon>Vertebrata</taxon>
        <taxon>Euteleostomi</taxon>
        <taxon>Archelosauria</taxon>
        <taxon>Archosauria</taxon>
        <taxon>Dinosauria</taxon>
        <taxon>Saurischia</taxon>
        <taxon>Theropoda</taxon>
        <taxon>Coelurosauria</taxon>
        <taxon>Aves</taxon>
        <taxon>Neognathae</taxon>
        <taxon>Galloanserae</taxon>
        <taxon>Anseriformes</taxon>
        <taxon>Anatidae</taxon>
        <taxon>Anatinae</taxon>
        <taxon>Anas</taxon>
    </lineage>
</organism>
<feature type="transmembrane region" description="Helical" evidence="9">
    <location>
        <begin position="222"/>
        <end position="243"/>
    </location>
</feature>
<reference evidence="11" key="3">
    <citation type="submission" date="2025-09" db="UniProtKB">
        <authorList>
            <consortium name="Ensembl"/>
        </authorList>
    </citation>
    <scope>IDENTIFICATION</scope>
</reference>
<evidence type="ECO:0000256" key="4">
    <source>
        <dbReference type="ARBA" id="ARBA00023040"/>
    </source>
</evidence>
<keyword evidence="6 8" id="KW-0675">Receptor</keyword>
<dbReference type="GO" id="GO:0004930">
    <property type="term" value="F:G protein-coupled receptor activity"/>
    <property type="evidence" value="ECO:0007669"/>
    <property type="project" value="UniProtKB-KW"/>
</dbReference>